<dbReference type="PANTHER" id="PTHR10819:SF3">
    <property type="entry name" value="PHOSPHOTRIESTERASE-RELATED PROTEIN"/>
    <property type="match status" value="1"/>
</dbReference>
<dbReference type="SUPFAM" id="SSF51556">
    <property type="entry name" value="Metallo-dependent hydrolases"/>
    <property type="match status" value="1"/>
</dbReference>
<evidence type="ECO:0000256" key="3">
    <source>
        <dbReference type="PIRSR" id="PIRSR601559-50"/>
    </source>
</evidence>
<feature type="binding site" evidence="4">
    <location>
        <position position="177"/>
    </location>
    <ligand>
        <name>Zn(2+)</name>
        <dbReference type="ChEBI" id="CHEBI:29105"/>
        <label>2</label>
    </ligand>
</feature>
<evidence type="ECO:0000313" key="7">
    <source>
        <dbReference type="Proteomes" id="UP000042997"/>
    </source>
</evidence>
<proteinExistence type="inferred from homology"/>
<feature type="binding site" evidence="4">
    <location>
        <position position="24"/>
    </location>
    <ligand>
        <name>Zn(2+)</name>
        <dbReference type="ChEBI" id="CHEBI:29105"/>
        <label>1</label>
    </ligand>
</feature>
<dbReference type="RefSeq" id="WP_040274574.1">
    <property type="nucleotide sequence ID" value="NZ_CP129899.1"/>
</dbReference>
<dbReference type="GO" id="GO:0008270">
    <property type="term" value="F:zinc ion binding"/>
    <property type="evidence" value="ECO:0007669"/>
    <property type="project" value="InterPro"/>
</dbReference>
<sequence>MTTVPTVTGTVDSGSLGRTLMHEHLFVLSPELHGNWDIGVDLEAAVAEAITRVREVHAAGFDTFVDLTVVGTGRNIDLIRRVAEATDMNIVVATGLYTYMDLPHYFHYRGPDTLFGGPEPMVDFFVRDIEEGILDSGVRAGMLKCAIDAPGLTAGVERTARAVAVAHRRTGVPITVHTHAHSESGRVMQRLFTEEGVDLSRVIVGHSGDSDDIGYLTALMDAGSYIGMDRCGVDVYLGFEQRVKTIAALVERGYAGRMLLSQDYATLNDWLDPQMLAVATPRWSYMHLHNDVLPALREAGVGDTDIDRMLIDNPREIFERRDTY</sequence>
<dbReference type="Pfam" id="PF02126">
    <property type="entry name" value="PTE"/>
    <property type="match status" value="1"/>
</dbReference>
<feature type="binding site" description="via carbamate group" evidence="4">
    <location>
        <position position="144"/>
    </location>
    <ligand>
        <name>Zn(2+)</name>
        <dbReference type="ChEBI" id="CHEBI:29105"/>
        <label>2</label>
    </ligand>
</feature>
<comment type="similarity">
    <text evidence="5">Belongs to the metallo-dependent hydrolases superfamily. Phosphotriesterase family.</text>
</comment>
<feature type="binding site" evidence="4">
    <location>
        <position position="22"/>
    </location>
    <ligand>
        <name>Zn(2+)</name>
        <dbReference type="ChEBI" id="CHEBI:29105"/>
        <label>1</label>
    </ligand>
</feature>
<dbReference type="InterPro" id="IPR032466">
    <property type="entry name" value="Metal_Hydrolase"/>
</dbReference>
<dbReference type="InterPro" id="IPR017947">
    <property type="entry name" value="AryldialkylPase_Zn-BS"/>
</dbReference>
<dbReference type="PROSITE" id="PS51347">
    <property type="entry name" value="PHOSPHOTRIESTERASE_2"/>
    <property type="match status" value="1"/>
</dbReference>
<dbReference type="OrthoDB" id="9795018at2"/>
<gene>
    <name evidence="6" type="primary">php</name>
    <name evidence="6" type="ORF">RHRU231_820178</name>
</gene>
<evidence type="ECO:0000256" key="2">
    <source>
        <dbReference type="ARBA" id="ARBA00022801"/>
    </source>
</evidence>
<keyword evidence="2" id="KW-0378">Hydrolase</keyword>
<feature type="modified residue" description="N6-carboxylysine" evidence="3 5">
    <location>
        <position position="144"/>
    </location>
</feature>
<dbReference type="PROSITE" id="PS01322">
    <property type="entry name" value="PHOSPHOTRIESTERASE_1"/>
    <property type="match status" value="1"/>
</dbReference>
<protein>
    <submittedName>
        <fullName evidence="6">Phosphotriesterase homology protein</fullName>
    </submittedName>
</protein>
<feature type="binding site" evidence="4">
    <location>
        <position position="263"/>
    </location>
    <ligand>
        <name>Zn(2+)</name>
        <dbReference type="ChEBI" id="CHEBI:29105"/>
        <label>1</label>
    </ligand>
</feature>
<evidence type="ECO:0000256" key="1">
    <source>
        <dbReference type="ARBA" id="ARBA00022723"/>
    </source>
</evidence>
<dbReference type="EMBL" id="CCSD01000097">
    <property type="protein sequence ID" value="CDZ91408.1"/>
    <property type="molecule type" value="Genomic_DNA"/>
</dbReference>
<dbReference type="Proteomes" id="UP000042997">
    <property type="component" value="Unassembled WGS sequence"/>
</dbReference>
<dbReference type="PANTHER" id="PTHR10819">
    <property type="entry name" value="PHOSPHOTRIESTERASE-RELATED"/>
    <property type="match status" value="1"/>
</dbReference>
<dbReference type="AlphaFoldDB" id="A0A098BRP9"/>
<feature type="binding site" evidence="4">
    <location>
        <position position="206"/>
    </location>
    <ligand>
        <name>Zn(2+)</name>
        <dbReference type="ChEBI" id="CHEBI:29105"/>
        <label>2</label>
    </ligand>
</feature>
<evidence type="ECO:0000256" key="4">
    <source>
        <dbReference type="PIRSR" id="PIRSR601559-51"/>
    </source>
</evidence>
<dbReference type="eggNOG" id="COG1735">
    <property type="taxonomic scope" value="Bacteria"/>
</dbReference>
<accession>A0A098BRP9</accession>
<name>A0A098BRP9_9NOCA</name>
<evidence type="ECO:0000313" key="6">
    <source>
        <dbReference type="EMBL" id="CDZ91408.1"/>
    </source>
</evidence>
<dbReference type="InterPro" id="IPR001559">
    <property type="entry name" value="Phosphotriesterase"/>
</dbReference>
<reference evidence="6 7" key="1">
    <citation type="journal article" date="2014" name="Genome Announc.">
        <title>Draft Genome Sequence of Propane- and Butane-Oxidizing Actinobacterium Rhodococcus ruber IEGM 231.</title>
        <authorList>
            <person name="Ivshina I.B."/>
            <person name="Kuyukina M.S."/>
            <person name="Krivoruchko A.V."/>
            <person name="Barbe V."/>
            <person name="Fischer C."/>
        </authorList>
    </citation>
    <scope>NUCLEOTIDE SEQUENCE [LARGE SCALE GENOMIC DNA]</scope>
</reference>
<keyword evidence="1 4" id="KW-0479">Metal-binding</keyword>
<dbReference type="GO" id="GO:0016788">
    <property type="term" value="F:hydrolase activity, acting on ester bonds"/>
    <property type="evidence" value="ECO:0007669"/>
    <property type="project" value="InterPro"/>
</dbReference>
<comment type="cofactor">
    <cofactor evidence="4">
        <name>a divalent metal cation</name>
        <dbReference type="ChEBI" id="CHEBI:60240"/>
    </cofactor>
    <text evidence="4">Binds 2 divalent metal cations per subunit.</text>
</comment>
<dbReference type="Gene3D" id="3.20.20.140">
    <property type="entry name" value="Metal-dependent hydrolases"/>
    <property type="match status" value="1"/>
</dbReference>
<evidence type="ECO:0000256" key="5">
    <source>
        <dbReference type="PROSITE-ProRule" id="PRU00679"/>
    </source>
</evidence>
<organism evidence="6 7">
    <name type="scientific">Rhodococcus ruber</name>
    <dbReference type="NCBI Taxonomy" id="1830"/>
    <lineage>
        <taxon>Bacteria</taxon>
        <taxon>Bacillati</taxon>
        <taxon>Actinomycetota</taxon>
        <taxon>Actinomycetes</taxon>
        <taxon>Mycobacteriales</taxon>
        <taxon>Nocardiaceae</taxon>
        <taxon>Rhodococcus</taxon>
    </lineage>
</organism>
<feature type="binding site" description="via carbamate group" evidence="4">
    <location>
        <position position="144"/>
    </location>
    <ligand>
        <name>Zn(2+)</name>
        <dbReference type="ChEBI" id="CHEBI:29105"/>
        <label>1</label>
    </ligand>
</feature>